<dbReference type="PANTHER" id="PTHR31084:SF0">
    <property type="entry name" value="ALPHA-L-FUCOSIDASE 2"/>
    <property type="match status" value="1"/>
</dbReference>
<dbReference type="PANTHER" id="PTHR31084">
    <property type="entry name" value="ALPHA-L-FUCOSIDASE 2"/>
    <property type="match status" value="1"/>
</dbReference>
<evidence type="ECO:0000313" key="2">
    <source>
        <dbReference type="EMBL" id="MZQ81404.1"/>
    </source>
</evidence>
<evidence type="ECO:0000313" key="3">
    <source>
        <dbReference type="Proteomes" id="UP000481087"/>
    </source>
</evidence>
<dbReference type="Proteomes" id="UP000481087">
    <property type="component" value="Unassembled WGS sequence"/>
</dbReference>
<comment type="caution">
    <text evidence="2">The sequence shown here is derived from an EMBL/GenBank/DDBJ whole genome shotgun (WGS) entry which is preliminary data.</text>
</comment>
<evidence type="ECO:0000259" key="1">
    <source>
        <dbReference type="Pfam" id="PF22124"/>
    </source>
</evidence>
<dbReference type="AlphaFoldDB" id="A0A6L8UU48"/>
<name>A0A6L8UU48_9BACL</name>
<dbReference type="GO" id="GO:0005975">
    <property type="term" value="P:carbohydrate metabolic process"/>
    <property type="evidence" value="ECO:0007669"/>
    <property type="project" value="InterPro"/>
</dbReference>
<proteinExistence type="predicted"/>
<dbReference type="EMBL" id="WTUZ01000010">
    <property type="protein sequence ID" value="MZQ81404.1"/>
    <property type="molecule type" value="Genomic_DNA"/>
</dbReference>
<reference evidence="2 3" key="1">
    <citation type="submission" date="2019-12" db="EMBL/GenBank/DDBJ databases">
        <title>Paenibacillus sp. nov. sp. isolated from soil.</title>
        <authorList>
            <person name="Kim J."/>
            <person name="Jeong S.E."/>
            <person name="Jung H.S."/>
            <person name="Jeon C.O."/>
        </authorList>
    </citation>
    <scope>NUCLEOTIDE SEQUENCE [LARGE SCALE GENOMIC DNA]</scope>
    <source>
        <strain evidence="2 3">5J-6</strain>
    </source>
</reference>
<accession>A0A6L8UU48</accession>
<protein>
    <recommendedName>
        <fullName evidence="1">Glycosyl hydrolase family 95 catalytic domain-containing protein</fullName>
    </recommendedName>
</protein>
<gene>
    <name evidence="2" type="ORF">GQF01_04590</name>
</gene>
<dbReference type="RefSeq" id="WP_161405691.1">
    <property type="nucleotide sequence ID" value="NZ_WTUZ01000010.1"/>
</dbReference>
<dbReference type="Pfam" id="PF22124">
    <property type="entry name" value="Glyco_hydro_95_cat"/>
    <property type="match status" value="1"/>
</dbReference>
<dbReference type="GO" id="GO:0004560">
    <property type="term" value="F:alpha-L-fucosidase activity"/>
    <property type="evidence" value="ECO:0007669"/>
    <property type="project" value="TreeGrafter"/>
</dbReference>
<dbReference type="InterPro" id="IPR054363">
    <property type="entry name" value="GH95_cat"/>
</dbReference>
<organism evidence="2 3">
    <name type="scientific">Paenibacillus silvestris</name>
    <dbReference type="NCBI Taxonomy" id="2606219"/>
    <lineage>
        <taxon>Bacteria</taxon>
        <taxon>Bacillati</taxon>
        <taxon>Bacillota</taxon>
        <taxon>Bacilli</taxon>
        <taxon>Bacillales</taxon>
        <taxon>Paenibacillaceae</taxon>
        <taxon>Paenibacillus</taxon>
    </lineage>
</organism>
<dbReference type="InterPro" id="IPR012341">
    <property type="entry name" value="6hp_glycosidase-like_sf"/>
</dbReference>
<dbReference type="InterPro" id="IPR008928">
    <property type="entry name" value="6-hairpin_glycosidase_sf"/>
</dbReference>
<dbReference type="SUPFAM" id="SSF48208">
    <property type="entry name" value="Six-hairpin glycosidases"/>
    <property type="match status" value="1"/>
</dbReference>
<feature type="domain" description="Glycosyl hydrolase family 95 catalytic" evidence="1">
    <location>
        <begin position="280"/>
        <end position="577"/>
    </location>
</feature>
<dbReference type="Gene3D" id="1.50.10.10">
    <property type="match status" value="1"/>
</dbReference>
<sequence length="747" mass="84480">MKESNSSAVHLDVDWERFMAANDMEWVVKPVSWDEGAFLGNGLLGTMVYGEEHASKRHVLRMVTGRTDVTAIRTDKPGFPPRVPLGELDLELAGRIYHPTQMRVSLWHAELQATLTTTSGEVKLRSLVHSLYPVIAVEIETTVGESDARCEWYAYPEVDPVLKNADGVNLNQYMPETEVEHTEVEDGIHVCTQRYSGGDGCVTAWKDVQVSPNRRIYWLSIASGHNESAIAEAVEAVKQASTANFEEWVQAHRDWWHQYYRQSFVSLPDGRLESFYWIQMYKLASATRADKPLIDNQGPWLTSTPWPGVWFNMNVQMSYSPVYTSNRLEMGESLVRSLKDNWDNLILNIPEDCRHDSAGLGRSCSFDLRAQVEDEVGNLTWICHSIWRHYRYSMDEKMLGEVLFPILKRSVNYYRHLLEEGTDGFLHLPPTISPEYGSFMRTTVRDCHYDLSLLRWGCETLLHICQRLESKDLLIPEWEGILKKLVPLPVDETGYMIGQEMPLAYGHRHFSHLLAIFPLHLVGGETEEEQALIATSLRHWLAKEGDLRGFSMTGAASIAAVLGWGDVAMRLLQSLLLIIKPNTMYKEAGPVIETPLAGAESIHDMLLQSWGCKLRVFPAVPEAWTELAFHDLRAEGAFLVGAVRKDAVTQWIRVKSLAGEPCLIKTGWKGLVHWHIIGCDQVVRVTGEAFIDGEISLELDAGEAVILYQGEVVPDLRVCSVEGTDKVTRYFGGHKPWRLYGFHSGES</sequence>
<keyword evidence="3" id="KW-1185">Reference proteome</keyword>